<feature type="region of interest" description="Disordered" evidence="1">
    <location>
        <begin position="48"/>
        <end position="76"/>
    </location>
</feature>
<evidence type="ECO:0000313" key="3">
    <source>
        <dbReference type="Proteomes" id="UP001066276"/>
    </source>
</evidence>
<comment type="caution">
    <text evidence="2">The sequence shown here is derived from an EMBL/GenBank/DDBJ whole genome shotgun (WGS) entry which is preliminary data.</text>
</comment>
<evidence type="ECO:0000256" key="1">
    <source>
        <dbReference type="SAM" id="MobiDB-lite"/>
    </source>
</evidence>
<gene>
    <name evidence="2" type="ORF">NDU88_007166</name>
</gene>
<accession>A0AAV7U2P6</accession>
<evidence type="ECO:0000313" key="2">
    <source>
        <dbReference type="EMBL" id="KAJ1181967.1"/>
    </source>
</evidence>
<dbReference type="EMBL" id="JANPWB010000006">
    <property type="protein sequence ID" value="KAJ1181967.1"/>
    <property type="molecule type" value="Genomic_DNA"/>
</dbReference>
<keyword evidence="3" id="KW-1185">Reference proteome</keyword>
<dbReference type="Proteomes" id="UP001066276">
    <property type="component" value="Chromosome 3_2"/>
</dbReference>
<dbReference type="AlphaFoldDB" id="A0AAV7U2P6"/>
<organism evidence="2 3">
    <name type="scientific">Pleurodeles waltl</name>
    <name type="common">Iberian ribbed newt</name>
    <dbReference type="NCBI Taxonomy" id="8319"/>
    <lineage>
        <taxon>Eukaryota</taxon>
        <taxon>Metazoa</taxon>
        <taxon>Chordata</taxon>
        <taxon>Craniata</taxon>
        <taxon>Vertebrata</taxon>
        <taxon>Euteleostomi</taxon>
        <taxon>Amphibia</taxon>
        <taxon>Batrachia</taxon>
        <taxon>Caudata</taxon>
        <taxon>Salamandroidea</taxon>
        <taxon>Salamandridae</taxon>
        <taxon>Pleurodelinae</taxon>
        <taxon>Pleurodeles</taxon>
    </lineage>
</organism>
<name>A0AAV7U2P6_PLEWA</name>
<protein>
    <submittedName>
        <fullName evidence="2">Uncharacterized protein</fullName>
    </submittedName>
</protein>
<reference evidence="2" key="1">
    <citation type="journal article" date="2022" name="bioRxiv">
        <title>Sequencing and chromosome-scale assembly of the giantPleurodeles waltlgenome.</title>
        <authorList>
            <person name="Brown T."/>
            <person name="Elewa A."/>
            <person name="Iarovenko S."/>
            <person name="Subramanian E."/>
            <person name="Araus A.J."/>
            <person name="Petzold A."/>
            <person name="Susuki M."/>
            <person name="Suzuki K.-i.T."/>
            <person name="Hayashi T."/>
            <person name="Toyoda A."/>
            <person name="Oliveira C."/>
            <person name="Osipova E."/>
            <person name="Leigh N.D."/>
            <person name="Simon A."/>
            <person name="Yun M.H."/>
        </authorList>
    </citation>
    <scope>NUCLEOTIDE SEQUENCE</scope>
    <source>
        <strain evidence="2">20211129_DDA</strain>
        <tissue evidence="2">Liver</tissue>
    </source>
</reference>
<sequence>MLSEVARVCWRVQLLQEKKGALATLRERINFLESARAQESPVPLAASVLETHPPKQSLKDTTRRNHQSRSGIPSPGVPSVAYSIPWESWAEAARAPRHRMGVSAKSGSCD</sequence>
<proteinExistence type="predicted"/>